<sequence length="70" mass="8082">WVNLEKETFSNRKSHGRAREQLRRFGRSARRTRVCNNGGRSTPRRPSRARSNRRRSRSHQRPPGGSASPG</sequence>
<reference evidence="2" key="3">
    <citation type="journal article" date="2017" name="Nature">
        <title>Genome sequence of the progenitor of the wheat D genome Aegilops tauschii.</title>
        <authorList>
            <person name="Luo M.C."/>
            <person name="Gu Y.Q."/>
            <person name="Puiu D."/>
            <person name="Wang H."/>
            <person name="Twardziok S.O."/>
            <person name="Deal K.R."/>
            <person name="Huo N."/>
            <person name="Zhu T."/>
            <person name="Wang L."/>
            <person name="Wang Y."/>
            <person name="McGuire P.E."/>
            <person name="Liu S."/>
            <person name="Long H."/>
            <person name="Ramasamy R.K."/>
            <person name="Rodriguez J.C."/>
            <person name="Van S.L."/>
            <person name="Yuan L."/>
            <person name="Wang Z."/>
            <person name="Xia Z."/>
            <person name="Xiao L."/>
            <person name="Anderson O.D."/>
            <person name="Ouyang S."/>
            <person name="Liang Y."/>
            <person name="Zimin A.V."/>
            <person name="Pertea G."/>
            <person name="Qi P."/>
            <person name="Bennetzen J.L."/>
            <person name="Dai X."/>
            <person name="Dawson M.W."/>
            <person name="Muller H.G."/>
            <person name="Kugler K."/>
            <person name="Rivarola-Duarte L."/>
            <person name="Spannagl M."/>
            <person name="Mayer K.F.X."/>
            <person name="Lu F.H."/>
            <person name="Bevan M.W."/>
            <person name="Leroy P."/>
            <person name="Li P."/>
            <person name="You F.M."/>
            <person name="Sun Q."/>
            <person name="Liu Z."/>
            <person name="Lyons E."/>
            <person name="Wicker T."/>
            <person name="Salzberg S.L."/>
            <person name="Devos K.M."/>
            <person name="Dvorak J."/>
        </authorList>
    </citation>
    <scope>NUCLEOTIDE SEQUENCE [LARGE SCALE GENOMIC DNA]</scope>
    <source>
        <strain evidence="2">cv. AL8/78</strain>
    </source>
</reference>
<name>A0A453S9N0_AEGTS</name>
<evidence type="ECO:0000256" key="1">
    <source>
        <dbReference type="SAM" id="MobiDB-lite"/>
    </source>
</evidence>
<dbReference type="Gramene" id="AET7Gv20866800.6">
    <property type="protein sequence ID" value="AET7Gv20866800.6"/>
    <property type="gene ID" value="AET7Gv20866800"/>
</dbReference>
<feature type="compositionally biased region" description="Low complexity" evidence="1">
    <location>
        <begin position="61"/>
        <end position="70"/>
    </location>
</feature>
<reference evidence="2" key="4">
    <citation type="submission" date="2019-03" db="UniProtKB">
        <authorList>
            <consortium name="EnsemblPlants"/>
        </authorList>
    </citation>
    <scope>IDENTIFICATION</scope>
</reference>
<proteinExistence type="predicted"/>
<feature type="compositionally biased region" description="Basic residues" evidence="1">
    <location>
        <begin position="42"/>
        <end position="60"/>
    </location>
</feature>
<feature type="compositionally biased region" description="Basic residues" evidence="1">
    <location>
        <begin position="24"/>
        <end position="33"/>
    </location>
</feature>
<dbReference type="AlphaFoldDB" id="A0A453S9N0"/>
<feature type="region of interest" description="Disordered" evidence="1">
    <location>
        <begin position="1"/>
        <end position="70"/>
    </location>
</feature>
<dbReference type="EnsemblPlants" id="AET7Gv20866800.6">
    <property type="protein sequence ID" value="AET7Gv20866800.6"/>
    <property type="gene ID" value="AET7Gv20866800"/>
</dbReference>
<reference evidence="3" key="1">
    <citation type="journal article" date="2014" name="Science">
        <title>Ancient hybridizations among the ancestral genomes of bread wheat.</title>
        <authorList>
            <consortium name="International Wheat Genome Sequencing Consortium,"/>
            <person name="Marcussen T."/>
            <person name="Sandve S.R."/>
            <person name="Heier L."/>
            <person name="Spannagl M."/>
            <person name="Pfeifer M."/>
            <person name="Jakobsen K.S."/>
            <person name="Wulff B.B."/>
            <person name="Steuernagel B."/>
            <person name="Mayer K.F."/>
            <person name="Olsen O.A."/>
        </authorList>
    </citation>
    <scope>NUCLEOTIDE SEQUENCE [LARGE SCALE GENOMIC DNA]</scope>
    <source>
        <strain evidence="3">cv. AL8/78</strain>
    </source>
</reference>
<evidence type="ECO:0000313" key="3">
    <source>
        <dbReference type="Proteomes" id="UP000015105"/>
    </source>
</evidence>
<feature type="compositionally biased region" description="Basic and acidic residues" evidence="1">
    <location>
        <begin position="1"/>
        <end position="10"/>
    </location>
</feature>
<reference evidence="3" key="2">
    <citation type="journal article" date="2017" name="Nat. Plants">
        <title>The Aegilops tauschii genome reveals multiple impacts of transposons.</title>
        <authorList>
            <person name="Zhao G."/>
            <person name="Zou C."/>
            <person name="Li K."/>
            <person name="Wang K."/>
            <person name="Li T."/>
            <person name="Gao L."/>
            <person name="Zhang X."/>
            <person name="Wang H."/>
            <person name="Yang Z."/>
            <person name="Liu X."/>
            <person name="Jiang W."/>
            <person name="Mao L."/>
            <person name="Kong X."/>
            <person name="Jiao Y."/>
            <person name="Jia J."/>
        </authorList>
    </citation>
    <scope>NUCLEOTIDE SEQUENCE [LARGE SCALE GENOMIC DNA]</scope>
    <source>
        <strain evidence="3">cv. AL8/78</strain>
    </source>
</reference>
<dbReference type="Proteomes" id="UP000015105">
    <property type="component" value="Chromosome 7D"/>
</dbReference>
<protein>
    <submittedName>
        <fullName evidence="2">Uncharacterized protein</fullName>
    </submittedName>
</protein>
<accession>A0A453S9N0</accession>
<evidence type="ECO:0000313" key="2">
    <source>
        <dbReference type="EnsemblPlants" id="AET7Gv20866800.6"/>
    </source>
</evidence>
<reference evidence="2" key="5">
    <citation type="journal article" date="2021" name="G3 (Bethesda)">
        <title>Aegilops tauschii genome assembly Aet v5.0 features greater sequence contiguity and improved annotation.</title>
        <authorList>
            <person name="Wang L."/>
            <person name="Zhu T."/>
            <person name="Rodriguez J.C."/>
            <person name="Deal K.R."/>
            <person name="Dubcovsky J."/>
            <person name="McGuire P.E."/>
            <person name="Lux T."/>
            <person name="Spannagl M."/>
            <person name="Mayer K.F.X."/>
            <person name="Baldrich P."/>
            <person name="Meyers B.C."/>
            <person name="Huo N."/>
            <person name="Gu Y.Q."/>
            <person name="Zhou H."/>
            <person name="Devos K.M."/>
            <person name="Bennetzen J.L."/>
            <person name="Unver T."/>
            <person name="Budak H."/>
            <person name="Gulick P.J."/>
            <person name="Galiba G."/>
            <person name="Kalapos B."/>
            <person name="Nelson D.R."/>
            <person name="Li P."/>
            <person name="You F.M."/>
            <person name="Luo M.C."/>
            <person name="Dvorak J."/>
        </authorList>
    </citation>
    <scope>NUCLEOTIDE SEQUENCE [LARGE SCALE GENOMIC DNA]</scope>
    <source>
        <strain evidence="2">cv. AL8/78</strain>
    </source>
</reference>
<organism evidence="2 3">
    <name type="scientific">Aegilops tauschii subsp. strangulata</name>
    <name type="common">Goatgrass</name>
    <dbReference type="NCBI Taxonomy" id="200361"/>
    <lineage>
        <taxon>Eukaryota</taxon>
        <taxon>Viridiplantae</taxon>
        <taxon>Streptophyta</taxon>
        <taxon>Embryophyta</taxon>
        <taxon>Tracheophyta</taxon>
        <taxon>Spermatophyta</taxon>
        <taxon>Magnoliopsida</taxon>
        <taxon>Liliopsida</taxon>
        <taxon>Poales</taxon>
        <taxon>Poaceae</taxon>
        <taxon>BOP clade</taxon>
        <taxon>Pooideae</taxon>
        <taxon>Triticodae</taxon>
        <taxon>Triticeae</taxon>
        <taxon>Triticinae</taxon>
        <taxon>Aegilops</taxon>
    </lineage>
</organism>
<keyword evidence="3" id="KW-1185">Reference proteome</keyword>